<dbReference type="AlphaFoldDB" id="A0A3N2DPU5"/>
<sequence length="958" mass="104560">MNNIEKSNSNTPGTSLALRLEIGDSIITPSVEQKFLDNKKYYYGSLTGGDFFKYIDGIDAKDSKINLATLLKNFDVELEESLAEIVDFDISELDFGWYPEDEAGWLHISTAYLSVTLLSVKKSTTETSSNSVSDKRHTLLSIASTYEQDLTEIMPLVDAKSLPTMQLKNASIIYASSNFDQSIKLEEYLPEKIRGGLSAKSNPGFSIAVEVDLDDMTIPLVLPLQRSTAKSKALADAKISAAENPLDGSDDTPKSSNTSASVGRSLGPITVNGLGLAYQDGELILGMDGALNLANFQMYLLDMNLKLNVKALMSGDLDGLSFDLSGLYLDLQTSGFSLSGGFLRKTIDDGHGASRDEYLGQLSLKTKALSLTALGIYSQLDNGDQSLFAYLALNMPIGGDPAFFVEGLALGFGYNRDVLVPPVNEVNEFPLVTALGGDPIGDSGVDDSKSLAIVRKRFDALSKYLPAVSGQYLVCAGIHFNTYKQVESTAVLMVEFGQNLGIHLVGISDMRLPMAVDNPVIAIEMAYRMSFDMAEGVVSLQAQLTDNSYVLSRRCRLTGGFAFSSWFNGEHKGDFVVSMGGYHPDFYVPDHYPSVPRLGISWQVSDSIYFKGEMYAALTPIAIMAGAGVSANLSCGRVKAWFNADMNFIIYWQPFHYQAHFGVAIGAEVTLGWGWLSKTFRAELSAKLDVYGPDFSGEAEVHWIIFSFSFDFGSRSNKAVEAITWRKFETEQIPPIDKQLDASITKGVREESKAWSLIDPDIFELKVSSIIPLNNISLNGNNHFDNAKAVNIAPMGGVKISQEDWEIDVEVTGSGASSFVISPENKRYPKAVWGKDLVAKISEKGTTVDLLSGLVITPELTAPPGFTEALNASDFSFSDLEESDANWQWGEAIKGDFCHDATKNSEKIKNTLTTQAVKDQRKKVVDFFDLDCQPTVNLMKNDLESAFIGTPLTQSAAL</sequence>
<reference evidence="3 4" key="1">
    <citation type="submission" date="2018-11" db="EMBL/GenBank/DDBJ databases">
        <title>Genomic Encyclopedia of Type Strains, Phase IV (KMG-IV): sequencing the most valuable type-strain genomes for metagenomic binning, comparative biology and taxonomic classification.</title>
        <authorList>
            <person name="Goeker M."/>
        </authorList>
    </citation>
    <scope>NUCLEOTIDE SEQUENCE [LARGE SCALE GENOMIC DNA]</scope>
    <source>
        <strain evidence="3 4">DSM 100316</strain>
    </source>
</reference>
<comment type="caution">
    <text evidence="3">The sequence shown here is derived from an EMBL/GenBank/DDBJ whole genome shotgun (WGS) entry which is preliminary data.</text>
</comment>
<dbReference type="Pfam" id="PF20248">
    <property type="entry name" value="DUF6603"/>
    <property type="match status" value="1"/>
</dbReference>
<dbReference type="RefSeq" id="WP_148059378.1">
    <property type="nucleotide sequence ID" value="NZ_RKHR01000004.1"/>
</dbReference>
<evidence type="ECO:0000313" key="4">
    <source>
        <dbReference type="Proteomes" id="UP000275394"/>
    </source>
</evidence>
<keyword evidence="4" id="KW-1185">Reference proteome</keyword>
<dbReference type="InterPro" id="IPR046538">
    <property type="entry name" value="DUF6603"/>
</dbReference>
<dbReference type="EMBL" id="RKHR01000004">
    <property type="protein sequence ID" value="ROS01702.1"/>
    <property type="molecule type" value="Genomic_DNA"/>
</dbReference>
<gene>
    <name evidence="3" type="ORF">EDC56_2147</name>
</gene>
<accession>A0A3N2DPU5</accession>
<feature type="region of interest" description="Disordered" evidence="1">
    <location>
        <begin position="243"/>
        <end position="262"/>
    </location>
</feature>
<organism evidence="3 4">
    <name type="scientific">Sinobacterium caligoides</name>
    <dbReference type="NCBI Taxonomy" id="933926"/>
    <lineage>
        <taxon>Bacteria</taxon>
        <taxon>Pseudomonadati</taxon>
        <taxon>Pseudomonadota</taxon>
        <taxon>Gammaproteobacteria</taxon>
        <taxon>Cellvibrionales</taxon>
        <taxon>Spongiibacteraceae</taxon>
        <taxon>Sinobacterium</taxon>
    </lineage>
</organism>
<name>A0A3N2DPU5_9GAMM</name>
<evidence type="ECO:0000259" key="2">
    <source>
        <dbReference type="Pfam" id="PF20248"/>
    </source>
</evidence>
<evidence type="ECO:0000256" key="1">
    <source>
        <dbReference type="SAM" id="MobiDB-lite"/>
    </source>
</evidence>
<evidence type="ECO:0000313" key="3">
    <source>
        <dbReference type="EMBL" id="ROS01702.1"/>
    </source>
</evidence>
<protein>
    <recommendedName>
        <fullName evidence="2">DUF6603 domain-containing protein</fullName>
    </recommendedName>
</protein>
<proteinExistence type="predicted"/>
<feature type="domain" description="DUF6603" evidence="2">
    <location>
        <begin position="263"/>
        <end position="737"/>
    </location>
</feature>
<dbReference type="Proteomes" id="UP000275394">
    <property type="component" value="Unassembled WGS sequence"/>
</dbReference>
<dbReference type="OrthoDB" id="535891at2"/>